<name>A0A239PSK9_9PROT</name>
<dbReference type="Gene3D" id="3.40.50.2000">
    <property type="entry name" value="Glycogen Phosphorylase B"/>
    <property type="match status" value="2"/>
</dbReference>
<organism evidence="1 2">
    <name type="scientific">Amphiplicatus metriothermophilus</name>
    <dbReference type="NCBI Taxonomy" id="1519374"/>
    <lineage>
        <taxon>Bacteria</taxon>
        <taxon>Pseudomonadati</taxon>
        <taxon>Pseudomonadota</taxon>
        <taxon>Alphaproteobacteria</taxon>
        <taxon>Parvularculales</taxon>
        <taxon>Parvularculaceae</taxon>
        <taxon>Amphiplicatus</taxon>
    </lineage>
</organism>
<dbReference type="EMBL" id="FZQA01000003">
    <property type="protein sequence ID" value="SNT73269.1"/>
    <property type="molecule type" value="Genomic_DNA"/>
</dbReference>
<dbReference type="GO" id="GO:0016757">
    <property type="term" value="F:glycosyltransferase activity"/>
    <property type="evidence" value="ECO:0007669"/>
    <property type="project" value="TreeGrafter"/>
</dbReference>
<accession>A0A239PSK9</accession>
<reference evidence="1 2" key="1">
    <citation type="submission" date="2017-07" db="EMBL/GenBank/DDBJ databases">
        <authorList>
            <person name="Sun Z.S."/>
            <person name="Albrecht U."/>
            <person name="Echele G."/>
            <person name="Lee C.C."/>
        </authorList>
    </citation>
    <scope>NUCLEOTIDE SEQUENCE [LARGE SCALE GENOMIC DNA]</scope>
    <source>
        <strain evidence="1 2">CGMCC 1.12710</strain>
    </source>
</reference>
<dbReference type="Pfam" id="PF13692">
    <property type="entry name" value="Glyco_trans_1_4"/>
    <property type="match status" value="1"/>
</dbReference>
<sequence length="405" mass="44013">MTDRPEVLFLAHRVPYPPDKGDKIRSWRLLEHLTKRFRVHLAAFADDRRDLRHQAFLESACASAVLVPLDPRVARLCAGAAVLRGRAFTFAWFEDGRMRRHVGALRARPLAAEIVFSSAMAGYVGEPVPGRPLLVDLCDADSEKWRQYAAGTDGLMRAVYAREAERLAAAETAIVNRADAAFAASPAEAAIINARAGLTRACDWFGNGVDTDYFSPRADRPAPAQAADVVFVGMMNYRPNVEAAEWFVREVWPRVRARAPQARFAVVGARPAGRARRLAGRRRGVVVTGAVDDVRPFVQHARVIVAPLRLARGVQNKALEAMAMARPLVATPEVAAGLAVRAGEEIVVAEGADAFADAVLRLLNDPKRGDAIGASARARMKADYAWPAQLSRFDAALARLGLADG</sequence>
<dbReference type="PANTHER" id="PTHR12526">
    <property type="entry name" value="GLYCOSYLTRANSFERASE"/>
    <property type="match status" value="1"/>
</dbReference>
<dbReference type="RefSeq" id="WP_089412148.1">
    <property type="nucleotide sequence ID" value="NZ_FZQA01000003.1"/>
</dbReference>
<dbReference type="NCBIfam" id="TIGR03087">
    <property type="entry name" value="stp1"/>
    <property type="match status" value="1"/>
</dbReference>
<dbReference type="CDD" id="cd03801">
    <property type="entry name" value="GT4_PimA-like"/>
    <property type="match status" value="1"/>
</dbReference>
<keyword evidence="2" id="KW-1185">Reference proteome</keyword>
<dbReference type="SUPFAM" id="SSF53756">
    <property type="entry name" value="UDP-Glycosyltransferase/glycogen phosphorylase"/>
    <property type="match status" value="1"/>
</dbReference>
<proteinExistence type="predicted"/>
<protein>
    <submittedName>
        <fullName evidence="1">Sugar transferase, PEP-CTERM/EpsH1 system associated</fullName>
    </submittedName>
</protein>
<dbReference type="PANTHER" id="PTHR12526:SF600">
    <property type="entry name" value="GLYCOSYL TRANSFERASE GROUP 1"/>
    <property type="match status" value="1"/>
</dbReference>
<dbReference type="InterPro" id="IPR017521">
    <property type="entry name" value="Sugar_tfrase_PEP-CTERM_Stp1"/>
</dbReference>
<evidence type="ECO:0000313" key="1">
    <source>
        <dbReference type="EMBL" id="SNT73269.1"/>
    </source>
</evidence>
<evidence type="ECO:0000313" key="2">
    <source>
        <dbReference type="Proteomes" id="UP000198346"/>
    </source>
</evidence>
<keyword evidence="1" id="KW-0808">Transferase</keyword>
<gene>
    <name evidence="1" type="ORF">SAMN06297382_1667</name>
</gene>
<dbReference type="AlphaFoldDB" id="A0A239PSK9"/>
<dbReference type="Proteomes" id="UP000198346">
    <property type="component" value="Unassembled WGS sequence"/>
</dbReference>
<dbReference type="OrthoDB" id="9807209at2"/>